<dbReference type="GO" id="GO:0046930">
    <property type="term" value="C:pore complex"/>
    <property type="evidence" value="ECO:0007669"/>
    <property type="project" value="UniProtKB-KW"/>
</dbReference>
<feature type="chain" id="PRO_5039571898" evidence="11">
    <location>
        <begin position="21"/>
        <end position="365"/>
    </location>
</feature>
<gene>
    <name evidence="13" type="ORF">NB646_04535</name>
</gene>
<evidence type="ECO:0000256" key="4">
    <source>
        <dbReference type="ARBA" id="ARBA00022452"/>
    </source>
</evidence>
<proteinExistence type="predicted"/>
<dbReference type="PANTHER" id="PTHR34501:SF9">
    <property type="entry name" value="MAJOR OUTER MEMBRANE PROTEIN P.IA"/>
    <property type="match status" value="1"/>
</dbReference>
<dbReference type="GO" id="GO:0015288">
    <property type="term" value="F:porin activity"/>
    <property type="evidence" value="ECO:0007669"/>
    <property type="project" value="UniProtKB-KW"/>
</dbReference>
<dbReference type="EMBL" id="CP098251">
    <property type="protein sequence ID" value="WAV91990.1"/>
    <property type="molecule type" value="Genomic_DNA"/>
</dbReference>
<evidence type="ECO:0000256" key="7">
    <source>
        <dbReference type="ARBA" id="ARBA00023065"/>
    </source>
</evidence>
<evidence type="ECO:0000256" key="3">
    <source>
        <dbReference type="ARBA" id="ARBA00022448"/>
    </source>
</evidence>
<evidence type="ECO:0000259" key="12">
    <source>
        <dbReference type="Pfam" id="PF13609"/>
    </source>
</evidence>
<dbReference type="GO" id="GO:0009279">
    <property type="term" value="C:cell outer membrane"/>
    <property type="evidence" value="ECO:0007669"/>
    <property type="project" value="UniProtKB-SubCell"/>
</dbReference>
<dbReference type="InterPro" id="IPR002299">
    <property type="entry name" value="Porin_Neis"/>
</dbReference>
<dbReference type="CDD" id="cd00342">
    <property type="entry name" value="gram_neg_porins"/>
    <property type="match status" value="1"/>
</dbReference>
<keyword evidence="8" id="KW-0626">Porin</keyword>
<feature type="domain" description="Porin" evidence="12">
    <location>
        <begin position="7"/>
        <end position="337"/>
    </location>
</feature>
<keyword evidence="3" id="KW-0813">Transport</keyword>
<evidence type="ECO:0000313" key="13">
    <source>
        <dbReference type="EMBL" id="WAV91990.1"/>
    </source>
</evidence>
<dbReference type="PRINTS" id="PR00182">
    <property type="entry name" value="ECOLNEIPORIN"/>
</dbReference>
<evidence type="ECO:0000256" key="8">
    <source>
        <dbReference type="ARBA" id="ARBA00023114"/>
    </source>
</evidence>
<dbReference type="InterPro" id="IPR001702">
    <property type="entry name" value="Porin_Gram-ve"/>
</dbReference>
<organism evidence="13">
    <name type="scientific">Oxalobacter aliiformigenes</name>
    <dbReference type="NCBI Taxonomy" id="2946593"/>
    <lineage>
        <taxon>Bacteria</taxon>
        <taxon>Pseudomonadati</taxon>
        <taxon>Pseudomonadota</taxon>
        <taxon>Betaproteobacteria</taxon>
        <taxon>Burkholderiales</taxon>
        <taxon>Oxalobacteraceae</taxon>
        <taxon>Oxalobacter</taxon>
    </lineage>
</organism>
<evidence type="ECO:0000256" key="6">
    <source>
        <dbReference type="ARBA" id="ARBA00022729"/>
    </source>
</evidence>
<accession>A0A9E9LFD9</accession>
<dbReference type="Proteomes" id="UP001164819">
    <property type="component" value="Chromosome"/>
</dbReference>
<keyword evidence="6 11" id="KW-0732">Signal</keyword>
<dbReference type="SUPFAM" id="SSF56935">
    <property type="entry name" value="Porins"/>
    <property type="match status" value="1"/>
</dbReference>
<dbReference type="AlphaFoldDB" id="A0A9E9LFD9"/>
<protein>
    <submittedName>
        <fullName evidence="13">Porin</fullName>
    </submittedName>
</protein>
<evidence type="ECO:0000256" key="2">
    <source>
        <dbReference type="ARBA" id="ARBA00011233"/>
    </source>
</evidence>
<dbReference type="Gene3D" id="2.40.160.10">
    <property type="entry name" value="Porin"/>
    <property type="match status" value="1"/>
</dbReference>
<keyword evidence="9" id="KW-0472">Membrane</keyword>
<evidence type="ECO:0000256" key="9">
    <source>
        <dbReference type="ARBA" id="ARBA00023136"/>
    </source>
</evidence>
<dbReference type="InterPro" id="IPR050298">
    <property type="entry name" value="Gram-neg_bact_OMP"/>
</dbReference>
<keyword evidence="10" id="KW-0998">Cell outer membrane</keyword>
<evidence type="ECO:0000256" key="1">
    <source>
        <dbReference type="ARBA" id="ARBA00004571"/>
    </source>
</evidence>
<dbReference type="InterPro" id="IPR023614">
    <property type="entry name" value="Porin_dom_sf"/>
</dbReference>
<evidence type="ECO:0000256" key="10">
    <source>
        <dbReference type="ARBA" id="ARBA00023237"/>
    </source>
</evidence>
<name>A0A9E9LFD9_9BURK</name>
<feature type="signal peptide" evidence="11">
    <location>
        <begin position="1"/>
        <end position="20"/>
    </location>
</feature>
<dbReference type="PANTHER" id="PTHR34501">
    <property type="entry name" value="PROTEIN YDDL-RELATED"/>
    <property type="match status" value="1"/>
</dbReference>
<dbReference type="InterPro" id="IPR033900">
    <property type="entry name" value="Gram_neg_porin_domain"/>
</dbReference>
<evidence type="ECO:0000256" key="11">
    <source>
        <dbReference type="SAM" id="SignalP"/>
    </source>
</evidence>
<sequence>MKKQLLTLAALAAFSGMAYAQSNVTIYGLMDTGLVKETGSDLKMAQFHASRIGFKGSENLGSGYKAIFQLEKRFTVNNGEMSGVDWEGASNVGLAGPFGTVRLGRVNEIETESFSRLDPFGEDGIASILLSTQHFWRISNTIRYDSPVFDGFYLNATYTLGTNTDKESRDEYGNTLKQYGADNDGYALSLNYDNGPLLLLANFSRPSDSNNSTIWSVGGAYKFGGLRVALGYEKTDDRGWKPHATGSAFSNKLEGVRSKQDSYVLSADYTTGPHKVAAAFNYMKVKDIKAGEGSGNNSDFLNGYDSGDAKKYSIGYFYNLSKRTMLYGQLAYTDFEDKTLARFFRGSQFDGDSVTGVSIGIDHKF</sequence>
<keyword evidence="5" id="KW-0812">Transmembrane</keyword>
<dbReference type="RefSeq" id="WP_269316289.1">
    <property type="nucleotide sequence ID" value="NZ_CP098251.1"/>
</dbReference>
<comment type="subcellular location">
    <subcellularLocation>
        <location evidence="1">Cell outer membrane</location>
        <topology evidence="1">Multi-pass membrane protein</topology>
    </subcellularLocation>
</comment>
<keyword evidence="4" id="KW-1134">Transmembrane beta strand</keyword>
<reference evidence="13" key="1">
    <citation type="journal article" date="2022" name="Front. Microbiol.">
        <title>New perspectives on an old grouping: The genomic and phenotypic variability of Oxalobacter formigenes and the implications for calcium oxalate stone prevention.</title>
        <authorList>
            <person name="Chmiel J.A."/>
            <person name="Carr C."/>
            <person name="Stuivenberg G.A."/>
            <person name="Venema R."/>
            <person name="Chanyi R.M."/>
            <person name="Al K.F."/>
            <person name="Giguere D."/>
            <person name="Say H."/>
            <person name="Akouris P.P."/>
            <person name="Dominguez Romero S.A."/>
            <person name="Kwong A."/>
            <person name="Tai V."/>
            <person name="Koval S.F."/>
            <person name="Razvi H."/>
            <person name="Bjazevic J."/>
            <person name="Burton J.P."/>
        </authorList>
    </citation>
    <scope>NUCLEOTIDE SEQUENCE</scope>
    <source>
        <strain evidence="13">OxK</strain>
    </source>
</reference>
<dbReference type="GO" id="GO:0034220">
    <property type="term" value="P:monoatomic ion transmembrane transport"/>
    <property type="evidence" value="ECO:0007669"/>
    <property type="project" value="InterPro"/>
</dbReference>
<comment type="subunit">
    <text evidence="2">Homotrimer.</text>
</comment>
<dbReference type="PRINTS" id="PR00184">
    <property type="entry name" value="NEISSPPORIN"/>
</dbReference>
<keyword evidence="7" id="KW-0406">Ion transport</keyword>
<evidence type="ECO:0000256" key="5">
    <source>
        <dbReference type="ARBA" id="ARBA00022692"/>
    </source>
</evidence>
<dbReference type="Pfam" id="PF13609">
    <property type="entry name" value="Porin_4"/>
    <property type="match status" value="1"/>
</dbReference>